<dbReference type="EMBL" id="AP023322">
    <property type="protein sequence ID" value="BCI62867.1"/>
    <property type="molecule type" value="Genomic_DNA"/>
</dbReference>
<evidence type="ECO:0008006" key="3">
    <source>
        <dbReference type="Google" id="ProtNLM"/>
    </source>
</evidence>
<protein>
    <recommendedName>
        <fullName evidence="3">Cell surface protein</fullName>
    </recommendedName>
</protein>
<keyword evidence="2" id="KW-1185">Reference proteome</keyword>
<proteinExistence type="predicted"/>
<dbReference type="Proteomes" id="UP000594042">
    <property type="component" value="Chromosome"/>
</dbReference>
<accession>A0A7G1HZC1</accession>
<dbReference type="RefSeq" id="WP_044229529.1">
    <property type="nucleotide sequence ID" value="NZ_AP023322.1"/>
</dbReference>
<dbReference type="KEGG" id="copr:Cop2CBH44_12200"/>
<reference evidence="2" key="1">
    <citation type="submission" date="2020-07" db="EMBL/GenBank/DDBJ databases">
        <title>Complete genome sequencing of Coprobacter sp. strain 2CBH44.</title>
        <authorList>
            <person name="Sakamoto M."/>
            <person name="Murakami T."/>
            <person name="Mori H."/>
        </authorList>
    </citation>
    <scope>NUCLEOTIDE SEQUENCE [LARGE SCALE GENOMIC DNA]</scope>
    <source>
        <strain evidence="2">2CBH44</strain>
    </source>
</reference>
<evidence type="ECO:0000313" key="1">
    <source>
        <dbReference type="EMBL" id="BCI62867.1"/>
    </source>
</evidence>
<sequence length="408" mass="45723">MKKNILFVLFTFISMLSCQQDIPMVSLGIDNVYAIERMKALILHPEFPGERYEWSMIDSQGKDSLVSTDRDYIFLSATTGQFQIKLHIADSQNPVDHEINITVWEESVAYSRYISKVYEYCPAPGQFVNKLPLYQEGDTEETMRQKAEESISGKNDVLVSLGGYGGYITFGFDHTVVNIPGEKDFKILGNAFYAAANPNPDAPESGGSSEPGIVMVSFDRNGNGVPDDEWYELAGSEYNKPETKHHYTITYSRPAADHVATPDKGTPITDSTYIPWTANDGTSGYIAKNSYHRQDYYPKWIPQDQISFSGTKLADNAVDESGKGTYYVLYTYDWGYVDNHPNEKTDKISFDIDWAVDSDGNKVHLPGIDFIRVYTGVNQQCGWLGETSTELSRAEDLHVDDSSALPNP</sequence>
<dbReference type="AlphaFoldDB" id="A0A7G1HZC1"/>
<organism evidence="1 2">
    <name type="scientific">Coprobacter secundus subsp. similis</name>
    <dbReference type="NCBI Taxonomy" id="2751153"/>
    <lineage>
        <taxon>Bacteria</taxon>
        <taxon>Pseudomonadati</taxon>
        <taxon>Bacteroidota</taxon>
        <taxon>Bacteroidia</taxon>
        <taxon>Bacteroidales</taxon>
        <taxon>Barnesiellaceae</taxon>
        <taxon>Coprobacter</taxon>
    </lineage>
</organism>
<evidence type="ECO:0000313" key="2">
    <source>
        <dbReference type="Proteomes" id="UP000594042"/>
    </source>
</evidence>
<name>A0A7G1HZC1_9BACT</name>
<dbReference type="PROSITE" id="PS51257">
    <property type="entry name" value="PROKAR_LIPOPROTEIN"/>
    <property type="match status" value="1"/>
</dbReference>
<gene>
    <name evidence="1" type="ORF">Cop2CBH44_12200</name>
</gene>